<dbReference type="InParanoid" id="A0A0G4F2C3"/>
<dbReference type="AlphaFoldDB" id="A0A0G4F2C3"/>
<keyword evidence="3" id="KW-1185">Reference proteome</keyword>
<dbReference type="OrthoDB" id="434790at2759"/>
<reference evidence="2 3" key="1">
    <citation type="submission" date="2014-11" db="EMBL/GenBank/DDBJ databases">
        <authorList>
            <person name="Zhu J."/>
            <person name="Qi W."/>
            <person name="Song R."/>
        </authorList>
    </citation>
    <scope>NUCLEOTIDE SEQUENCE [LARGE SCALE GENOMIC DNA]</scope>
</reference>
<name>A0A0G4F2C3_VITBC</name>
<organism evidence="2 3">
    <name type="scientific">Vitrella brassicaformis (strain CCMP3155)</name>
    <dbReference type="NCBI Taxonomy" id="1169540"/>
    <lineage>
        <taxon>Eukaryota</taxon>
        <taxon>Sar</taxon>
        <taxon>Alveolata</taxon>
        <taxon>Colpodellida</taxon>
        <taxon>Vitrellaceae</taxon>
        <taxon>Vitrella</taxon>
    </lineage>
</organism>
<dbReference type="EMBL" id="CDMY01000359">
    <property type="protein sequence ID" value="CEM05519.1"/>
    <property type="molecule type" value="Genomic_DNA"/>
</dbReference>
<feature type="region of interest" description="Disordered" evidence="1">
    <location>
        <begin position="1"/>
        <end position="32"/>
    </location>
</feature>
<accession>A0A0G4F2C3</accession>
<evidence type="ECO:0000313" key="2">
    <source>
        <dbReference type="EMBL" id="CEM05519.1"/>
    </source>
</evidence>
<dbReference type="VEuPathDB" id="CryptoDB:Vbra_2494"/>
<proteinExistence type="predicted"/>
<evidence type="ECO:0000313" key="3">
    <source>
        <dbReference type="Proteomes" id="UP000041254"/>
    </source>
</evidence>
<dbReference type="Proteomes" id="UP000041254">
    <property type="component" value="Unassembled WGS sequence"/>
</dbReference>
<protein>
    <submittedName>
        <fullName evidence="2">Uncharacterized protein</fullName>
    </submittedName>
</protein>
<gene>
    <name evidence="2" type="ORF">Vbra_2494</name>
</gene>
<sequence>MANRPVSGCPIASRNHLGGLHRELRSPRTSAISPAAGSKHAVLLAAHKWPSAAMTHPGFSYPSGHSIYTGLSNGAFNPDAVLTSN</sequence>
<evidence type="ECO:0000256" key="1">
    <source>
        <dbReference type="SAM" id="MobiDB-lite"/>
    </source>
</evidence>